<keyword evidence="4" id="KW-0808">Transferase</keyword>
<dbReference type="SUPFAM" id="SSF48239">
    <property type="entry name" value="Terpenoid cyclases/Protein prenyltransferases"/>
    <property type="match status" value="1"/>
</dbReference>
<evidence type="ECO:0000256" key="2">
    <source>
        <dbReference type="ARBA" id="ARBA00010497"/>
    </source>
</evidence>
<evidence type="ECO:0000256" key="7">
    <source>
        <dbReference type="ARBA" id="ARBA00022833"/>
    </source>
</evidence>
<dbReference type="InterPro" id="IPR045089">
    <property type="entry name" value="PGGT1B-like"/>
</dbReference>
<comment type="similarity">
    <text evidence="2">Belongs to the protein prenyltransferase subunit beta family.</text>
</comment>
<comment type="caution">
    <text evidence="9">The sequence shown here is derived from an EMBL/GenBank/DDBJ whole genome shotgun (WGS) entry which is preliminary data.</text>
</comment>
<evidence type="ECO:0000313" key="9">
    <source>
        <dbReference type="EMBL" id="KAK8942407.1"/>
    </source>
</evidence>
<dbReference type="InterPro" id="IPR001330">
    <property type="entry name" value="Prenyltrans"/>
</dbReference>
<keyword evidence="5" id="KW-0479">Metal-binding</keyword>
<sequence>MDPVTFDRERHVAFLEILLERLPEDYESQEINRLTLAYFIISSLSVLDALDRVKTDQLVSWVMSFQIHARNDADLENGDASFRELVKMRMMKSCMAPSGQFYGFGGSTPSNTLNNDGKASTYNCSHLASTYCALAILKLVGYSFSNVNIDPILVSMRVLQMPNGSFIPTHNGAEADLRFVFCAAAICFMLNNWIGMDKLSAREYILKCQSYDGGFSLVPGAESHGGATYCAVAALYLMGFVEVDAISKVSQPYVIDMPLLVEWSLQRQSIDGGFQGRVNKPSDTCYAFWVGAVLKLLGSYHFCNRDALRIFLLSCQSKFGGFKKFPDIIYPDLYHSFYGYAALSLLEETGLKPLQVELGIPALNSSGI</sequence>
<organism evidence="9 10">
    <name type="scientific">Platanthera zijinensis</name>
    <dbReference type="NCBI Taxonomy" id="2320716"/>
    <lineage>
        <taxon>Eukaryota</taxon>
        <taxon>Viridiplantae</taxon>
        <taxon>Streptophyta</taxon>
        <taxon>Embryophyta</taxon>
        <taxon>Tracheophyta</taxon>
        <taxon>Spermatophyta</taxon>
        <taxon>Magnoliopsida</taxon>
        <taxon>Liliopsida</taxon>
        <taxon>Asparagales</taxon>
        <taxon>Orchidaceae</taxon>
        <taxon>Orchidoideae</taxon>
        <taxon>Orchideae</taxon>
        <taxon>Orchidinae</taxon>
        <taxon>Platanthera</taxon>
    </lineage>
</organism>
<evidence type="ECO:0000313" key="10">
    <source>
        <dbReference type="Proteomes" id="UP001418222"/>
    </source>
</evidence>
<dbReference type="Pfam" id="PF00432">
    <property type="entry name" value="Prenyltrans"/>
    <property type="match status" value="1"/>
</dbReference>
<accession>A0AAP0G781</accession>
<dbReference type="InterPro" id="IPR008930">
    <property type="entry name" value="Terpenoid_cyclase/PrenylTrfase"/>
</dbReference>
<dbReference type="GO" id="GO:0004662">
    <property type="term" value="F:CAAX-protein geranylgeranyltransferase activity"/>
    <property type="evidence" value="ECO:0007669"/>
    <property type="project" value="TreeGrafter"/>
</dbReference>
<gene>
    <name evidence="9" type="primary">FTB</name>
    <name evidence="9" type="ORF">KSP39_PZI008924</name>
</gene>
<dbReference type="PANTHER" id="PTHR11774">
    <property type="entry name" value="GERANYLGERANYL TRANSFERASE TYPE BETA SUBUNIT"/>
    <property type="match status" value="1"/>
</dbReference>
<keyword evidence="3" id="KW-0637">Prenyltransferase</keyword>
<keyword evidence="7" id="KW-0862">Zinc</keyword>
<evidence type="ECO:0000256" key="3">
    <source>
        <dbReference type="ARBA" id="ARBA00022602"/>
    </source>
</evidence>
<evidence type="ECO:0000256" key="6">
    <source>
        <dbReference type="ARBA" id="ARBA00022737"/>
    </source>
</evidence>
<dbReference type="EMBL" id="JBBWWQ010000007">
    <property type="protein sequence ID" value="KAK8942407.1"/>
    <property type="molecule type" value="Genomic_DNA"/>
</dbReference>
<dbReference type="Proteomes" id="UP001418222">
    <property type="component" value="Unassembled WGS sequence"/>
</dbReference>
<evidence type="ECO:0000256" key="1">
    <source>
        <dbReference type="ARBA" id="ARBA00001947"/>
    </source>
</evidence>
<evidence type="ECO:0000256" key="4">
    <source>
        <dbReference type="ARBA" id="ARBA00022679"/>
    </source>
</evidence>
<dbReference type="GO" id="GO:0046872">
    <property type="term" value="F:metal ion binding"/>
    <property type="evidence" value="ECO:0007669"/>
    <property type="project" value="UniProtKB-KW"/>
</dbReference>
<keyword evidence="10" id="KW-1185">Reference proteome</keyword>
<reference evidence="9 10" key="1">
    <citation type="journal article" date="2022" name="Nat. Plants">
        <title>Genomes of leafy and leafless Platanthera orchids illuminate the evolution of mycoheterotrophy.</title>
        <authorList>
            <person name="Li M.H."/>
            <person name="Liu K.W."/>
            <person name="Li Z."/>
            <person name="Lu H.C."/>
            <person name="Ye Q.L."/>
            <person name="Zhang D."/>
            <person name="Wang J.Y."/>
            <person name="Li Y.F."/>
            <person name="Zhong Z.M."/>
            <person name="Liu X."/>
            <person name="Yu X."/>
            <person name="Liu D.K."/>
            <person name="Tu X.D."/>
            <person name="Liu B."/>
            <person name="Hao Y."/>
            <person name="Liao X.Y."/>
            <person name="Jiang Y.T."/>
            <person name="Sun W.H."/>
            <person name="Chen J."/>
            <person name="Chen Y.Q."/>
            <person name="Ai Y."/>
            <person name="Zhai J.W."/>
            <person name="Wu S.S."/>
            <person name="Zhou Z."/>
            <person name="Hsiao Y.Y."/>
            <person name="Wu W.L."/>
            <person name="Chen Y.Y."/>
            <person name="Lin Y.F."/>
            <person name="Hsu J.L."/>
            <person name="Li C.Y."/>
            <person name="Wang Z.W."/>
            <person name="Zhao X."/>
            <person name="Zhong W.Y."/>
            <person name="Ma X.K."/>
            <person name="Ma L."/>
            <person name="Huang J."/>
            <person name="Chen G.Z."/>
            <person name="Huang M.Z."/>
            <person name="Huang L."/>
            <person name="Peng D.H."/>
            <person name="Luo Y.B."/>
            <person name="Zou S.Q."/>
            <person name="Chen S.P."/>
            <person name="Lan S."/>
            <person name="Tsai W.C."/>
            <person name="Van de Peer Y."/>
            <person name="Liu Z.J."/>
        </authorList>
    </citation>
    <scope>NUCLEOTIDE SEQUENCE [LARGE SCALE GENOMIC DNA]</scope>
    <source>
        <strain evidence="9">Lor287</strain>
    </source>
</reference>
<dbReference type="GO" id="GO:0005953">
    <property type="term" value="C:CAAX-protein geranylgeranyltransferase complex"/>
    <property type="evidence" value="ECO:0007669"/>
    <property type="project" value="TreeGrafter"/>
</dbReference>
<proteinExistence type="inferred from homology"/>
<name>A0AAP0G781_9ASPA</name>
<dbReference type="PANTHER" id="PTHR11774:SF4">
    <property type="entry name" value="GERANYLGERANYL TRANSFERASE TYPE-1 SUBUNIT BETA"/>
    <property type="match status" value="1"/>
</dbReference>
<dbReference type="AlphaFoldDB" id="A0AAP0G781"/>
<evidence type="ECO:0000256" key="5">
    <source>
        <dbReference type="ARBA" id="ARBA00022723"/>
    </source>
</evidence>
<dbReference type="Gene3D" id="1.50.10.20">
    <property type="match status" value="1"/>
</dbReference>
<feature type="domain" description="Prenyltransferase alpha-alpha toroid" evidence="8">
    <location>
        <begin position="6"/>
        <end position="358"/>
    </location>
</feature>
<evidence type="ECO:0000259" key="8">
    <source>
        <dbReference type="Pfam" id="PF00432"/>
    </source>
</evidence>
<protein>
    <submittedName>
        <fullName evidence="9">Protein farnesyltransferase subunit beta</fullName>
    </submittedName>
</protein>
<comment type="cofactor">
    <cofactor evidence="1">
        <name>Zn(2+)</name>
        <dbReference type="ChEBI" id="CHEBI:29105"/>
    </cofactor>
</comment>
<keyword evidence="6" id="KW-0677">Repeat</keyword>